<accession>A0A918JY50</accession>
<evidence type="ECO:0000313" key="2">
    <source>
        <dbReference type="Proteomes" id="UP000601108"/>
    </source>
</evidence>
<comment type="caution">
    <text evidence="1">The sequence shown here is derived from an EMBL/GenBank/DDBJ whole genome shotgun (WGS) entry which is preliminary data.</text>
</comment>
<reference evidence="1 2" key="1">
    <citation type="journal article" date="2014" name="Int. J. Syst. Evol. Microbiol.">
        <title>Complete genome sequence of Corynebacterium casei LMG S-19264T (=DSM 44701T), isolated from a smear-ripened cheese.</title>
        <authorList>
            <consortium name="US DOE Joint Genome Institute (JGI-PGF)"/>
            <person name="Walter F."/>
            <person name="Albersmeier A."/>
            <person name="Kalinowski J."/>
            <person name="Ruckert C."/>
        </authorList>
    </citation>
    <scope>NUCLEOTIDE SEQUENCE [LARGE SCALE GENOMIC DNA]</scope>
    <source>
        <strain evidence="1 2">KCTC 12285</strain>
    </source>
</reference>
<protein>
    <submittedName>
        <fullName evidence="1">Uncharacterized protein</fullName>
    </submittedName>
</protein>
<proteinExistence type="predicted"/>
<dbReference type="EMBL" id="BMWS01000030">
    <property type="protein sequence ID" value="GGX30769.1"/>
    <property type="molecule type" value="Genomic_DNA"/>
</dbReference>
<evidence type="ECO:0000313" key="1">
    <source>
        <dbReference type="EMBL" id="GGX30769.1"/>
    </source>
</evidence>
<dbReference type="RefSeq" id="WP_051316778.1">
    <property type="nucleotide sequence ID" value="NZ_BMWS01000030.1"/>
</dbReference>
<dbReference type="Proteomes" id="UP000601108">
    <property type="component" value="Unassembled WGS sequence"/>
</dbReference>
<dbReference type="AlphaFoldDB" id="A0A918JY50"/>
<sequence>MKLKIAILLILSVINCKSQDFPKKEPMAVFDIETFEKHKIDNEYNFILKDSTTVRQLEWEYEYEEIRKKKTSYFEIYKSFYKSGELKMLVERLPNRFVKYIKEYDEQGNLIKETDYDKGFDYTWEDLLKLLKKREVDIKDTDNTTIRKDEGEWWVYYVKGLYIYNIRIDGKTGKILLDDKDLFEEGS</sequence>
<name>A0A918JY50_9FLAO</name>
<organism evidence="1 2">
    <name type="scientific">Aquimarina muelleri</name>
    <dbReference type="NCBI Taxonomy" id="279356"/>
    <lineage>
        <taxon>Bacteria</taxon>
        <taxon>Pseudomonadati</taxon>
        <taxon>Bacteroidota</taxon>
        <taxon>Flavobacteriia</taxon>
        <taxon>Flavobacteriales</taxon>
        <taxon>Flavobacteriaceae</taxon>
        <taxon>Aquimarina</taxon>
    </lineage>
</organism>
<keyword evidence="2" id="KW-1185">Reference proteome</keyword>
<gene>
    <name evidence="1" type="ORF">GCM10007384_34850</name>
</gene>